<keyword evidence="4" id="KW-0808">Transferase</keyword>
<dbReference type="AlphaFoldDB" id="A0AAW1PHI4"/>
<comment type="caution">
    <text evidence="10">The sequence shown here is derived from an EMBL/GenBank/DDBJ whole genome shotgun (WGS) entry which is preliminary data.</text>
</comment>
<feature type="domain" description="Sucrose synthase first GT-B" evidence="9">
    <location>
        <begin position="197"/>
        <end position="422"/>
    </location>
</feature>
<protein>
    <recommendedName>
        <fullName evidence="2">sucrose-phosphate synthase</fullName>
        <ecNumber evidence="2">2.4.1.14</ecNumber>
    </recommendedName>
</protein>
<feature type="compositionally biased region" description="Low complexity" evidence="7">
    <location>
        <begin position="150"/>
        <end position="164"/>
    </location>
</feature>
<dbReference type="InterPro" id="IPR000368">
    <property type="entry name" value="Sucrose_synth_GT-B1"/>
</dbReference>
<gene>
    <name evidence="10" type="ORF">WJX73_004061</name>
</gene>
<dbReference type="PANTHER" id="PTHR46039">
    <property type="entry name" value="SUCROSE-PHOSPHATE SYNTHASE 3-RELATED"/>
    <property type="match status" value="1"/>
</dbReference>
<feature type="compositionally biased region" description="Basic and acidic residues" evidence="7">
    <location>
        <begin position="123"/>
        <end position="132"/>
    </location>
</feature>
<dbReference type="GO" id="GO:0046524">
    <property type="term" value="F:sucrose-phosphate synthase activity"/>
    <property type="evidence" value="ECO:0007669"/>
    <property type="project" value="UniProtKB-EC"/>
</dbReference>
<comment type="function">
    <text evidence="5">Plays a role in photosynthetic sucrose synthesis by catalyzing the rate-limiting step of sucrose biosynthesis from UDP-glucose and fructose- 6-phosphate. Involved in the regulation of carbon partitioning in the leaves of plants. May regulate the synthesis of sucrose and therefore play a major role as a limiting factor in the export of photoassimilates out of the leaf. Plays a role for sucrose availability that is essential for plant growth and fiber elongation.</text>
</comment>
<dbReference type="InterPro" id="IPR044161">
    <property type="entry name" value="SPS"/>
</dbReference>
<comment type="catalytic activity">
    <reaction evidence="6">
        <text>beta-D-fructose 6-phosphate + UDP-alpha-D-glucose = sucrose 6(F)-phosphate + UDP + H(+)</text>
        <dbReference type="Rhea" id="RHEA:22172"/>
        <dbReference type="ChEBI" id="CHEBI:15378"/>
        <dbReference type="ChEBI" id="CHEBI:57634"/>
        <dbReference type="ChEBI" id="CHEBI:57723"/>
        <dbReference type="ChEBI" id="CHEBI:58223"/>
        <dbReference type="ChEBI" id="CHEBI:58885"/>
        <dbReference type="EC" id="2.4.1.14"/>
    </reaction>
</comment>
<evidence type="ECO:0000256" key="5">
    <source>
        <dbReference type="ARBA" id="ARBA00024883"/>
    </source>
</evidence>
<feature type="domain" description="Glycosyl transferase family 1" evidence="8">
    <location>
        <begin position="552"/>
        <end position="733"/>
    </location>
</feature>
<dbReference type="SUPFAM" id="SSF53756">
    <property type="entry name" value="UDP-Glycosyltransferase/glycogen phosphorylase"/>
    <property type="match status" value="1"/>
</dbReference>
<evidence type="ECO:0000313" key="11">
    <source>
        <dbReference type="Proteomes" id="UP001465755"/>
    </source>
</evidence>
<feature type="region of interest" description="Disordered" evidence="7">
    <location>
        <begin position="123"/>
        <end position="184"/>
    </location>
</feature>
<feature type="compositionally biased region" description="Basic and acidic residues" evidence="7">
    <location>
        <begin position="769"/>
        <end position="779"/>
    </location>
</feature>
<evidence type="ECO:0000256" key="7">
    <source>
        <dbReference type="SAM" id="MobiDB-lite"/>
    </source>
</evidence>
<dbReference type="Pfam" id="PF00862">
    <property type="entry name" value="GT-B_Sucrose_synth"/>
    <property type="match status" value="1"/>
</dbReference>
<comment type="similarity">
    <text evidence="1">Belongs to the glycosyltransferase 1 family.</text>
</comment>
<keyword evidence="11" id="KW-1185">Reference proteome</keyword>
<dbReference type="PANTHER" id="PTHR46039:SF5">
    <property type="entry name" value="SUCROSE-PHOSPHATE SYNTHASE 3-RELATED"/>
    <property type="match status" value="1"/>
</dbReference>
<accession>A0AAW1PHI4</accession>
<dbReference type="EMBL" id="JALJOQ010000021">
    <property type="protein sequence ID" value="KAK9809313.1"/>
    <property type="molecule type" value="Genomic_DNA"/>
</dbReference>
<dbReference type="InterPro" id="IPR001296">
    <property type="entry name" value="Glyco_trans_1"/>
</dbReference>
<evidence type="ECO:0000256" key="4">
    <source>
        <dbReference type="ARBA" id="ARBA00022679"/>
    </source>
</evidence>
<evidence type="ECO:0000256" key="6">
    <source>
        <dbReference type="ARBA" id="ARBA00047471"/>
    </source>
</evidence>
<dbReference type="EC" id="2.4.1.14" evidence="2"/>
<evidence type="ECO:0000256" key="1">
    <source>
        <dbReference type="ARBA" id="ARBA00006530"/>
    </source>
</evidence>
<evidence type="ECO:0000259" key="9">
    <source>
        <dbReference type="Pfam" id="PF00862"/>
    </source>
</evidence>
<evidence type="ECO:0000313" key="10">
    <source>
        <dbReference type="EMBL" id="KAK9809313.1"/>
    </source>
</evidence>
<name>A0AAW1PHI4_9CHLO</name>
<feature type="region of interest" description="Disordered" evidence="7">
    <location>
        <begin position="469"/>
        <end position="532"/>
    </location>
</feature>
<evidence type="ECO:0000259" key="8">
    <source>
        <dbReference type="Pfam" id="PF00534"/>
    </source>
</evidence>
<proteinExistence type="inferred from homology"/>
<keyword evidence="3" id="KW-0328">Glycosyltransferase</keyword>
<evidence type="ECO:0000256" key="3">
    <source>
        <dbReference type="ARBA" id="ARBA00022676"/>
    </source>
</evidence>
<sequence>MAASGNNSWVDSYLEALLSYGLSGEYTNKPAQARADVVDADQQIYAKYYVSQILQLGEEGIRDAWYKATSSSHTGERDRRLEYLSWRVWHMKRAKQRVWEEGRRIAATLPDDSDAVVLEDHDFSTSDDDEHHRSLRSRSQSDLHGRAQTSGGASPTAAEPPSASDNFLQTDYEDDKSWGNQRPRDLMDRDVLDKGLYIILISMHGLVRGESMELGKDPDTGGQVKYVVELARALAQHPVVYRVDLLTRLIKDPQVDKEYGQSEECLYRSEQSGSLGGAYIVRLPAGKPEVYIRKEQLWPHLREFADRGIAHAKSTLMRLAEDKTPCDLYAVHGHYADAGEVAFLMTSTLGVDMALTGHSLGRNKLEHLLNSGTVSKAEIESTYKISRRIEAEERSLEGATMVFTSTQQEIDEQWGLYNSFDAKIERTLRQRRRDGRHMPHMVVIPPGLDFSSLKVDLPKDPALEEMKAAKPAFGSDGGSPRQPARGGSAANLRQLDSDAGSLSSTHHRTGSGLTRPVSMASLPGGNLDDGTSRLRHQVSKTAPTGKTDPPIWKEIFRFLRNPRKPVILAMSRPDAKKNITTLVKAFGENHTLRSLANLVLIMGNRDNIDSMASGSSKVLQQVLRLVDSHDLYGSVAYPKKHSQADISDIYRLPQATRGVFTNVALQEPFGLTVIEAAAHGVPTVATKNGGPVDIMATLHHGLLVDPGNSTAIAEACLKILTNSQLWDDMSHNGVNNIMAYSWPSHCKKYLEVLESEKQFLRKQQKDAERRYSGSWDHRSALPATISEEQGAPGRAMMDRMRSTPHRGLGPNLHKVSAPPKGSFKGPGKRPTKLTSDDGSLNKFARTSSHDFDHLRGFHRDYLVVVQVDGLDRIPAFGPILKQAIQAAASSNGTIGVGVASMLGFEATAHCLEEAGVSLDALDFSVNNSGADIWHNTSKEQGGPHWQADESWEEHINFRWERDTAAKLVTKLLAGDKSLQSVPSLPGKMSTALSKALGSLPEHQQGGVHPQHVLLELDDESKSHIMGMAPSTQQKETLSSTMMERIRRRLRKTAYRSHIVLQMVPEGDELHSHMHITPLRASRALALRFIATKFGLDMQRVMVVTVPAKVVRQDEVAKVTGHTTDMLELLGGWCKVVITIPEKDETRAPRKTKMDASVMERLAIKVVPGIFNDHIHFLEGTSDLANLVSQASAGGAKDS</sequence>
<reference evidence="10 11" key="1">
    <citation type="journal article" date="2024" name="Nat. Commun.">
        <title>Phylogenomics reveals the evolutionary origins of lichenization in chlorophyte algae.</title>
        <authorList>
            <person name="Puginier C."/>
            <person name="Libourel C."/>
            <person name="Otte J."/>
            <person name="Skaloud P."/>
            <person name="Haon M."/>
            <person name="Grisel S."/>
            <person name="Petersen M."/>
            <person name="Berrin J.G."/>
            <person name="Delaux P.M."/>
            <person name="Dal Grande F."/>
            <person name="Keller J."/>
        </authorList>
    </citation>
    <scope>NUCLEOTIDE SEQUENCE [LARGE SCALE GENOMIC DNA]</scope>
    <source>
        <strain evidence="10 11">SAG 2036</strain>
    </source>
</reference>
<dbReference type="Pfam" id="PF00534">
    <property type="entry name" value="Glycos_transf_1"/>
    <property type="match status" value="1"/>
</dbReference>
<feature type="region of interest" description="Disordered" evidence="7">
    <location>
        <begin position="769"/>
        <end position="840"/>
    </location>
</feature>
<dbReference type="Proteomes" id="UP001465755">
    <property type="component" value="Unassembled WGS sequence"/>
</dbReference>
<dbReference type="Gene3D" id="3.40.50.2000">
    <property type="entry name" value="Glycogen Phosphorylase B"/>
    <property type="match status" value="2"/>
</dbReference>
<organism evidence="10 11">
    <name type="scientific">Symbiochloris irregularis</name>
    <dbReference type="NCBI Taxonomy" id="706552"/>
    <lineage>
        <taxon>Eukaryota</taxon>
        <taxon>Viridiplantae</taxon>
        <taxon>Chlorophyta</taxon>
        <taxon>core chlorophytes</taxon>
        <taxon>Trebouxiophyceae</taxon>
        <taxon>Trebouxiales</taxon>
        <taxon>Trebouxiaceae</taxon>
        <taxon>Symbiochloris</taxon>
    </lineage>
</organism>
<evidence type="ECO:0000256" key="2">
    <source>
        <dbReference type="ARBA" id="ARBA00012536"/>
    </source>
</evidence>